<evidence type="ECO:0000256" key="2">
    <source>
        <dbReference type="ARBA" id="ARBA00023015"/>
    </source>
</evidence>
<dbReference type="PANTHER" id="PTHR30537">
    <property type="entry name" value="HTH-TYPE TRANSCRIPTIONAL REGULATOR"/>
    <property type="match status" value="1"/>
</dbReference>
<keyword evidence="3" id="KW-0238">DNA-binding</keyword>
<dbReference type="SUPFAM" id="SSF53850">
    <property type="entry name" value="Periplasmic binding protein-like II"/>
    <property type="match status" value="1"/>
</dbReference>
<dbReference type="CDD" id="cd08432">
    <property type="entry name" value="PBP2_GcdR_TrpI_HvrB_AmpR_like"/>
    <property type="match status" value="1"/>
</dbReference>
<evidence type="ECO:0000259" key="5">
    <source>
        <dbReference type="PROSITE" id="PS50931"/>
    </source>
</evidence>
<proteinExistence type="inferred from homology"/>
<accession>A0ABQ3IZA3</accession>
<keyword evidence="7" id="KW-1185">Reference proteome</keyword>
<name>A0ABQ3IZA3_9RHOB</name>
<dbReference type="EMBL" id="BNCH01000003">
    <property type="protein sequence ID" value="GHE96571.1"/>
    <property type="molecule type" value="Genomic_DNA"/>
</dbReference>
<evidence type="ECO:0000256" key="4">
    <source>
        <dbReference type="ARBA" id="ARBA00023163"/>
    </source>
</evidence>
<keyword evidence="4" id="KW-0804">Transcription</keyword>
<dbReference type="Gene3D" id="1.10.10.10">
    <property type="entry name" value="Winged helix-like DNA-binding domain superfamily/Winged helix DNA-binding domain"/>
    <property type="match status" value="1"/>
</dbReference>
<gene>
    <name evidence="6" type="ORF">GCM10016455_16220</name>
</gene>
<dbReference type="Pfam" id="PF03466">
    <property type="entry name" value="LysR_substrate"/>
    <property type="match status" value="1"/>
</dbReference>
<feature type="domain" description="HTH lysR-type" evidence="5">
    <location>
        <begin position="6"/>
        <end position="63"/>
    </location>
</feature>
<dbReference type="Pfam" id="PF00126">
    <property type="entry name" value="HTH_1"/>
    <property type="match status" value="1"/>
</dbReference>
<evidence type="ECO:0000313" key="7">
    <source>
        <dbReference type="Proteomes" id="UP000609802"/>
    </source>
</evidence>
<evidence type="ECO:0000313" key="6">
    <source>
        <dbReference type="EMBL" id="GHE96571.1"/>
    </source>
</evidence>
<comment type="similarity">
    <text evidence="1">Belongs to the LysR transcriptional regulatory family.</text>
</comment>
<dbReference type="InterPro" id="IPR036390">
    <property type="entry name" value="WH_DNA-bd_sf"/>
</dbReference>
<dbReference type="InterPro" id="IPR005119">
    <property type="entry name" value="LysR_subst-bd"/>
</dbReference>
<evidence type="ECO:0000256" key="1">
    <source>
        <dbReference type="ARBA" id="ARBA00009437"/>
    </source>
</evidence>
<dbReference type="PRINTS" id="PR00039">
    <property type="entry name" value="HTHLYSR"/>
</dbReference>
<evidence type="ECO:0000256" key="3">
    <source>
        <dbReference type="ARBA" id="ARBA00023125"/>
    </source>
</evidence>
<dbReference type="InterPro" id="IPR000847">
    <property type="entry name" value="LysR_HTH_N"/>
</dbReference>
<dbReference type="Gene3D" id="3.40.190.10">
    <property type="entry name" value="Periplasmic binding protein-like II"/>
    <property type="match status" value="2"/>
</dbReference>
<dbReference type="PANTHER" id="PTHR30537:SF74">
    <property type="entry name" value="HTH-TYPE TRANSCRIPTIONAL REGULATOR TRPI"/>
    <property type="match status" value="1"/>
</dbReference>
<organism evidence="6 7">
    <name type="scientific">Aliiroseovarius zhejiangensis</name>
    <dbReference type="NCBI Taxonomy" id="1632025"/>
    <lineage>
        <taxon>Bacteria</taxon>
        <taxon>Pseudomonadati</taxon>
        <taxon>Pseudomonadota</taxon>
        <taxon>Alphaproteobacteria</taxon>
        <taxon>Rhodobacterales</taxon>
        <taxon>Paracoccaceae</taxon>
        <taxon>Aliiroseovarius</taxon>
    </lineage>
</organism>
<dbReference type="InterPro" id="IPR058163">
    <property type="entry name" value="LysR-type_TF_proteobact-type"/>
</dbReference>
<sequence length="313" mass="34100">MTDRLPPLTALRAFDAAARHVSFQRAAAELNVTPAALSFQIKSLEEHFGAPLFNRLNRAVELTEAGRILAPGAAEGFEALTAAWRAARRSVDTNVLTVTAGPAFTAKWLAPRMFAFSQAHPDIELRVTAGLRMMDLNRDEVDVAIRFGYGDDEGLYSQPLEPEWLTPVMLPEMARRFPTPQDLATAPLIHNSSDDFLDPPCDWTAWFRAAGVDGAPRVSASFSQSDHALDAALSGAGVALGRRTFVVKYLSDGRLIAPFKIALGTAAKFRFLCRLGQEDRPDIAAFRDWISAEMVKTASCPTDMKVVPAEGLA</sequence>
<dbReference type="RefSeq" id="WP_191286014.1">
    <property type="nucleotide sequence ID" value="NZ_BNCH01000003.1"/>
</dbReference>
<dbReference type="SUPFAM" id="SSF46785">
    <property type="entry name" value="Winged helix' DNA-binding domain"/>
    <property type="match status" value="1"/>
</dbReference>
<keyword evidence="2" id="KW-0805">Transcription regulation</keyword>
<reference evidence="7" key="1">
    <citation type="journal article" date="2019" name="Int. J. Syst. Evol. Microbiol.">
        <title>The Global Catalogue of Microorganisms (GCM) 10K type strain sequencing project: providing services to taxonomists for standard genome sequencing and annotation.</title>
        <authorList>
            <consortium name="The Broad Institute Genomics Platform"/>
            <consortium name="The Broad Institute Genome Sequencing Center for Infectious Disease"/>
            <person name="Wu L."/>
            <person name="Ma J."/>
        </authorList>
    </citation>
    <scope>NUCLEOTIDE SEQUENCE [LARGE SCALE GENOMIC DNA]</scope>
    <source>
        <strain evidence="7">KCTC 42443</strain>
    </source>
</reference>
<dbReference type="InterPro" id="IPR036388">
    <property type="entry name" value="WH-like_DNA-bd_sf"/>
</dbReference>
<dbReference type="PROSITE" id="PS50931">
    <property type="entry name" value="HTH_LYSR"/>
    <property type="match status" value="1"/>
</dbReference>
<dbReference type="NCBIfam" id="NF008352">
    <property type="entry name" value="PRK11139.1"/>
    <property type="match status" value="1"/>
</dbReference>
<protein>
    <submittedName>
        <fullName evidence="6">Transcriptional regulator</fullName>
    </submittedName>
</protein>
<comment type="caution">
    <text evidence="6">The sequence shown here is derived from an EMBL/GenBank/DDBJ whole genome shotgun (WGS) entry which is preliminary data.</text>
</comment>
<dbReference type="Proteomes" id="UP000609802">
    <property type="component" value="Unassembled WGS sequence"/>
</dbReference>